<proteinExistence type="predicted"/>
<evidence type="ECO:0000313" key="2">
    <source>
        <dbReference type="Proteomes" id="UP000219775"/>
    </source>
</evidence>
<name>A0A2B6JNY9_9BACI</name>
<organism evidence="1 2">
    <name type="scientific">Bacillus pseudomycoides</name>
    <dbReference type="NCBI Taxonomy" id="64104"/>
    <lineage>
        <taxon>Bacteria</taxon>
        <taxon>Bacillati</taxon>
        <taxon>Bacillota</taxon>
        <taxon>Bacilli</taxon>
        <taxon>Bacillales</taxon>
        <taxon>Bacillaceae</taxon>
        <taxon>Bacillus</taxon>
        <taxon>Bacillus cereus group</taxon>
    </lineage>
</organism>
<dbReference type="Proteomes" id="UP000219775">
    <property type="component" value="Unassembled WGS sequence"/>
</dbReference>
<comment type="caution">
    <text evidence="1">The sequence shown here is derived from an EMBL/GenBank/DDBJ whole genome shotgun (WGS) entry which is preliminary data.</text>
</comment>
<protein>
    <submittedName>
        <fullName evidence="1">Uncharacterized protein</fullName>
    </submittedName>
</protein>
<reference evidence="1 2" key="1">
    <citation type="submission" date="2017-09" db="EMBL/GenBank/DDBJ databases">
        <title>Large-scale bioinformatics analysis of Bacillus genomes uncovers conserved roles of natural products in bacterial physiology.</title>
        <authorList>
            <consortium name="Agbiome Team Llc"/>
            <person name="Bleich R.M."/>
            <person name="Grubbs K.J."/>
            <person name="Santa Maria K.C."/>
            <person name="Allen S.E."/>
            <person name="Farag S."/>
            <person name="Shank E.A."/>
            <person name="Bowers A."/>
        </authorList>
    </citation>
    <scope>NUCLEOTIDE SEQUENCE [LARGE SCALE GENOMIC DNA]</scope>
    <source>
        <strain evidence="1 2">AFS009893</strain>
    </source>
</reference>
<evidence type="ECO:0000313" key="1">
    <source>
        <dbReference type="EMBL" id="PEM68438.1"/>
    </source>
</evidence>
<sequence>MSKIAIKIIPNAPFHTYIAPLRKYMSLGVIEIKNKIANRDFIAETDANDLDNMEKLKELIDHLLDLGAEIKIFESDEYGKAGDYQKISHQEFMNSIEQLKEITEELQDYDDALADEV</sequence>
<dbReference type="RefSeq" id="WP_097850330.1">
    <property type="nucleotide sequence ID" value="NZ_NUAS01000097.1"/>
</dbReference>
<accession>A0A2B6JNY9</accession>
<dbReference type="EMBL" id="NUDP01000052">
    <property type="protein sequence ID" value="PEM68438.1"/>
    <property type="molecule type" value="Genomic_DNA"/>
</dbReference>
<gene>
    <name evidence="1" type="ORF">CN613_14885</name>
</gene>
<dbReference type="AlphaFoldDB" id="A0A2B6JNY9"/>